<reference evidence="2 3" key="1">
    <citation type="submission" date="2016-11" db="EMBL/GenBank/DDBJ databases">
        <authorList>
            <person name="Jaros S."/>
            <person name="Januszkiewicz K."/>
            <person name="Wedrychowicz H."/>
        </authorList>
    </citation>
    <scope>NUCLEOTIDE SEQUENCE [LARGE SCALE GENOMIC DNA]</scope>
    <source>
        <strain evidence="2 3">DSM 21425</strain>
    </source>
</reference>
<evidence type="ECO:0000259" key="1">
    <source>
        <dbReference type="Pfam" id="PF02602"/>
    </source>
</evidence>
<dbReference type="GO" id="GO:0006780">
    <property type="term" value="P:uroporphyrinogen III biosynthetic process"/>
    <property type="evidence" value="ECO:0007669"/>
    <property type="project" value="InterPro"/>
</dbReference>
<dbReference type="CDD" id="cd06578">
    <property type="entry name" value="HemD"/>
    <property type="match status" value="1"/>
</dbReference>
<dbReference type="InterPro" id="IPR036108">
    <property type="entry name" value="4pyrrol_syn_uPrphyn_synt_sf"/>
</dbReference>
<keyword evidence="3" id="KW-1185">Reference proteome</keyword>
<dbReference type="EMBL" id="FQYY01000005">
    <property type="protein sequence ID" value="SHI85796.1"/>
    <property type="molecule type" value="Genomic_DNA"/>
</dbReference>
<gene>
    <name evidence="2" type="ORF">SAMN04488096_105123</name>
</gene>
<evidence type="ECO:0000313" key="2">
    <source>
        <dbReference type="EMBL" id="SHI85796.1"/>
    </source>
</evidence>
<dbReference type="InterPro" id="IPR039793">
    <property type="entry name" value="UROS/Hem4"/>
</dbReference>
<dbReference type="GO" id="GO:0004852">
    <property type="term" value="F:uroporphyrinogen-III synthase activity"/>
    <property type="evidence" value="ECO:0007669"/>
    <property type="project" value="InterPro"/>
</dbReference>
<protein>
    <submittedName>
        <fullName evidence="2">Uroporphyrinogen-III synthase</fullName>
    </submittedName>
</protein>
<dbReference type="RefSeq" id="WP_073150400.1">
    <property type="nucleotide sequence ID" value="NZ_FQYY01000005.1"/>
</dbReference>
<dbReference type="PANTHER" id="PTHR12390:SF0">
    <property type="entry name" value="UROPORPHYRINOGEN-III SYNTHASE"/>
    <property type="match status" value="1"/>
</dbReference>
<dbReference type="OrthoDB" id="1523900at2"/>
<name>A0A1M6EK82_9FLAO</name>
<proteinExistence type="predicted"/>
<dbReference type="AlphaFoldDB" id="A0A1M6EK82"/>
<accession>A0A1M6EK82</accession>
<dbReference type="InterPro" id="IPR003754">
    <property type="entry name" value="4pyrrol_synth_uPrphyn_synth"/>
</dbReference>
<dbReference type="SUPFAM" id="SSF69618">
    <property type="entry name" value="HemD-like"/>
    <property type="match status" value="1"/>
</dbReference>
<dbReference type="Proteomes" id="UP000184225">
    <property type="component" value="Unassembled WGS sequence"/>
</dbReference>
<dbReference type="Pfam" id="PF02602">
    <property type="entry name" value="HEM4"/>
    <property type="match status" value="1"/>
</dbReference>
<organism evidence="2 3">
    <name type="scientific">Mesonia phycicola</name>
    <dbReference type="NCBI Taxonomy" id="579105"/>
    <lineage>
        <taxon>Bacteria</taxon>
        <taxon>Pseudomonadati</taxon>
        <taxon>Bacteroidota</taxon>
        <taxon>Flavobacteriia</taxon>
        <taxon>Flavobacteriales</taxon>
        <taxon>Flavobacteriaceae</taxon>
        <taxon>Mesonia</taxon>
    </lineage>
</organism>
<dbReference type="STRING" id="579105.SAMN04488096_105123"/>
<dbReference type="GO" id="GO:0005829">
    <property type="term" value="C:cytosol"/>
    <property type="evidence" value="ECO:0007669"/>
    <property type="project" value="TreeGrafter"/>
</dbReference>
<dbReference type="PANTHER" id="PTHR12390">
    <property type="entry name" value="UROPORPHYRINOGEN III SYNTHASE"/>
    <property type="match status" value="1"/>
</dbReference>
<feature type="domain" description="Tetrapyrrole biosynthesis uroporphyrinogen III synthase" evidence="1">
    <location>
        <begin position="33"/>
        <end position="205"/>
    </location>
</feature>
<sequence>MPTVLTTKLLTKSQESLLFNASISWVSYSAIKTEIKAQVQLPKNIKYAVITSKNAWKAVKNKTKIEQAFVVGSKTEKLLKKANITIIEKANSAKELANQIIAKHSEKSFTFLCGNKRRNELPKALEKQQIICNEIEVYVTLLKPKKFQQEFDGILFFSPSAVKSFFQLNKNRNEIAFCIGNTTANEAKKHIKKIKIANKPTIENVIVQVVKELKHD</sequence>
<evidence type="ECO:0000313" key="3">
    <source>
        <dbReference type="Proteomes" id="UP000184225"/>
    </source>
</evidence>
<dbReference type="Gene3D" id="3.40.50.10090">
    <property type="match status" value="2"/>
</dbReference>